<dbReference type="InterPro" id="IPR036812">
    <property type="entry name" value="NAD(P)_OxRdtase_dom_sf"/>
</dbReference>
<dbReference type="Proteomes" id="UP000694867">
    <property type="component" value="Unplaced"/>
</dbReference>
<dbReference type="RefSeq" id="XP_003743814.2">
    <property type="nucleotide sequence ID" value="XM_003743766.3"/>
</dbReference>
<comment type="similarity">
    <text evidence="1">Belongs to the aldo/keto reductase family.</text>
</comment>
<dbReference type="InterPro" id="IPR020471">
    <property type="entry name" value="AKR"/>
</dbReference>
<feature type="active site" description="Proton donor" evidence="4">
    <location>
        <position position="50"/>
    </location>
</feature>
<evidence type="ECO:0000256" key="4">
    <source>
        <dbReference type="PIRSR" id="PIRSR000097-1"/>
    </source>
</evidence>
<feature type="domain" description="NADP-dependent oxidoreductase" evidence="7">
    <location>
        <begin position="35"/>
        <end position="289"/>
    </location>
</feature>
<keyword evidence="3" id="KW-0560">Oxidoreductase</keyword>
<dbReference type="SUPFAM" id="SSF51430">
    <property type="entry name" value="NAD(P)-linked oxidoreductase"/>
    <property type="match status" value="1"/>
</dbReference>
<feature type="site" description="Lowers pKa of active site Tyr" evidence="6">
    <location>
        <position position="79"/>
    </location>
</feature>
<proteinExistence type="inferred from homology"/>
<dbReference type="PRINTS" id="PR00069">
    <property type="entry name" value="ALDKETRDTASE"/>
</dbReference>
<evidence type="ECO:0000313" key="8">
    <source>
        <dbReference type="Proteomes" id="UP000694867"/>
    </source>
</evidence>
<gene>
    <name evidence="9" type="primary">LOC100904229</name>
</gene>
<dbReference type="FunFam" id="3.20.20.100:FF:000006">
    <property type="entry name" value="Aldo-keto reductase family 1 member A1"/>
    <property type="match status" value="1"/>
</dbReference>
<dbReference type="PIRSF" id="PIRSF000097">
    <property type="entry name" value="AKR"/>
    <property type="match status" value="1"/>
</dbReference>
<keyword evidence="8" id="KW-1185">Reference proteome</keyword>
<dbReference type="InterPro" id="IPR023210">
    <property type="entry name" value="NADP_OxRdtase_dom"/>
</dbReference>
<name>A0AAJ6VY72_9ACAR</name>
<dbReference type="PROSITE" id="PS00798">
    <property type="entry name" value="ALDOKETO_REDUCTASE_1"/>
    <property type="match status" value="1"/>
</dbReference>
<dbReference type="Gene3D" id="3.20.20.100">
    <property type="entry name" value="NADP-dependent oxidoreductase domain"/>
    <property type="match status" value="1"/>
</dbReference>
<dbReference type="KEGG" id="goe:100904229"/>
<evidence type="ECO:0000313" key="9">
    <source>
        <dbReference type="RefSeq" id="XP_003743814.2"/>
    </source>
</evidence>
<feature type="binding site" evidence="5">
    <location>
        <position position="112"/>
    </location>
    <ligand>
        <name>substrate</name>
    </ligand>
</feature>
<dbReference type="GO" id="GO:0016491">
    <property type="term" value="F:oxidoreductase activity"/>
    <property type="evidence" value="ECO:0007669"/>
    <property type="project" value="UniProtKB-KW"/>
</dbReference>
<evidence type="ECO:0000256" key="6">
    <source>
        <dbReference type="PIRSR" id="PIRSR000097-3"/>
    </source>
</evidence>
<dbReference type="GeneID" id="100904229"/>
<evidence type="ECO:0000256" key="5">
    <source>
        <dbReference type="PIRSR" id="PIRSR000097-2"/>
    </source>
</evidence>
<dbReference type="PANTHER" id="PTHR11732">
    <property type="entry name" value="ALDO/KETO REDUCTASE"/>
    <property type="match status" value="1"/>
</dbReference>
<organism evidence="8 9">
    <name type="scientific">Galendromus occidentalis</name>
    <name type="common">western predatory mite</name>
    <dbReference type="NCBI Taxonomy" id="34638"/>
    <lineage>
        <taxon>Eukaryota</taxon>
        <taxon>Metazoa</taxon>
        <taxon>Ecdysozoa</taxon>
        <taxon>Arthropoda</taxon>
        <taxon>Chelicerata</taxon>
        <taxon>Arachnida</taxon>
        <taxon>Acari</taxon>
        <taxon>Parasitiformes</taxon>
        <taxon>Mesostigmata</taxon>
        <taxon>Gamasina</taxon>
        <taxon>Phytoseioidea</taxon>
        <taxon>Phytoseiidae</taxon>
        <taxon>Typhlodrominae</taxon>
        <taxon>Galendromus</taxon>
    </lineage>
</organism>
<evidence type="ECO:0000256" key="1">
    <source>
        <dbReference type="ARBA" id="ARBA00007905"/>
    </source>
</evidence>
<keyword evidence="2" id="KW-0521">NADP</keyword>
<evidence type="ECO:0000256" key="3">
    <source>
        <dbReference type="ARBA" id="ARBA00023002"/>
    </source>
</evidence>
<protein>
    <submittedName>
        <fullName evidence="9">Aldo-keto reductase family 1 member B1</fullName>
    </submittedName>
</protein>
<evidence type="ECO:0000259" key="7">
    <source>
        <dbReference type="Pfam" id="PF00248"/>
    </source>
</evidence>
<sequence>MSFTISSRTLSNGLEIPLLGLGTSTIGDIYEGTCRAIDAGYRLIDTASLYQNEGEIGRAVADKIKDGTIKREDLFIVTKIHVNSHRRGAFAKDFEGSLARLRVDYVDLYLIHWPIALAENCSGKITDGPIVFDDDADYLTVWAMMEELLESGKVRAIGLSNFNKAQIERILKSCKIRPVVNQVECHLVFNQERLRRYCAQQGILLMAFSPLGAPGRTIIRTDAPKLLENDVVVELARKYGKTPGQILLRHTIQRNIIAIPKSANPQRIRENIDIFDFALEPADVERLNAQDKNLRLVENKVWEAGKYYPFHDDY</sequence>
<accession>A0AAJ6VY72</accession>
<dbReference type="PROSITE" id="PS00062">
    <property type="entry name" value="ALDOKETO_REDUCTASE_2"/>
    <property type="match status" value="1"/>
</dbReference>
<dbReference type="Pfam" id="PF00248">
    <property type="entry name" value="Aldo_ket_red"/>
    <property type="match status" value="1"/>
</dbReference>
<reference evidence="9" key="1">
    <citation type="submission" date="2025-08" db="UniProtKB">
        <authorList>
            <consortium name="RefSeq"/>
        </authorList>
    </citation>
    <scope>IDENTIFICATION</scope>
</reference>
<evidence type="ECO:0000256" key="2">
    <source>
        <dbReference type="ARBA" id="ARBA00022857"/>
    </source>
</evidence>
<dbReference type="PROSITE" id="PS00063">
    <property type="entry name" value="ALDOKETO_REDUCTASE_3"/>
    <property type="match status" value="1"/>
</dbReference>
<dbReference type="InterPro" id="IPR018170">
    <property type="entry name" value="Aldo/ket_reductase_CS"/>
</dbReference>
<dbReference type="AlphaFoldDB" id="A0AAJ6VY72"/>